<feature type="compositionally biased region" description="Low complexity" evidence="2">
    <location>
        <begin position="208"/>
        <end position="219"/>
    </location>
</feature>
<feature type="region of interest" description="Disordered" evidence="2">
    <location>
        <begin position="1586"/>
        <end position="1614"/>
    </location>
</feature>
<keyword evidence="7" id="KW-1185">Reference proteome</keyword>
<feature type="domain" description="DNA helicase Pif1-like 2B" evidence="5">
    <location>
        <begin position="1408"/>
        <end position="1454"/>
    </location>
</feature>
<protein>
    <recommendedName>
        <fullName evidence="1">ATP-dependent DNA helicase</fullName>
        <ecNumber evidence="1">5.6.2.3</ecNumber>
    </recommendedName>
</protein>
<dbReference type="PANTHER" id="PTHR10492:SF94">
    <property type="entry name" value="ATP-DEPENDENT DNA HELICASE"/>
    <property type="match status" value="1"/>
</dbReference>
<feature type="domain" description="Helitron helicase-like" evidence="4">
    <location>
        <begin position="497"/>
        <end position="669"/>
    </location>
</feature>
<evidence type="ECO:0000256" key="2">
    <source>
        <dbReference type="SAM" id="MobiDB-lite"/>
    </source>
</evidence>
<feature type="compositionally biased region" description="Polar residues" evidence="2">
    <location>
        <begin position="105"/>
        <end position="116"/>
    </location>
</feature>
<comment type="similarity">
    <text evidence="1">Belongs to the helicase family.</text>
</comment>
<feature type="compositionally biased region" description="Basic and acidic residues" evidence="2">
    <location>
        <begin position="25"/>
        <end position="37"/>
    </location>
</feature>
<dbReference type="GO" id="GO:0016787">
    <property type="term" value="F:hydrolase activity"/>
    <property type="evidence" value="ECO:0007669"/>
    <property type="project" value="UniProtKB-KW"/>
</dbReference>
<feature type="compositionally biased region" description="Low complexity" evidence="2">
    <location>
        <begin position="1598"/>
        <end position="1609"/>
    </location>
</feature>
<keyword evidence="1" id="KW-0547">Nucleotide-binding</keyword>
<keyword evidence="1" id="KW-0234">DNA repair</keyword>
<keyword evidence="1" id="KW-0347">Helicase</keyword>
<evidence type="ECO:0000313" key="6">
    <source>
        <dbReference type="EMBL" id="KAK8937159.1"/>
    </source>
</evidence>
<feature type="compositionally biased region" description="Basic and acidic residues" evidence="2">
    <location>
        <begin position="1"/>
        <end position="18"/>
    </location>
</feature>
<organism evidence="6 7">
    <name type="scientific">Platanthera zijinensis</name>
    <dbReference type="NCBI Taxonomy" id="2320716"/>
    <lineage>
        <taxon>Eukaryota</taxon>
        <taxon>Viridiplantae</taxon>
        <taxon>Streptophyta</taxon>
        <taxon>Embryophyta</taxon>
        <taxon>Tracheophyta</taxon>
        <taxon>Spermatophyta</taxon>
        <taxon>Magnoliopsida</taxon>
        <taxon>Liliopsida</taxon>
        <taxon>Asparagales</taxon>
        <taxon>Orchidaceae</taxon>
        <taxon>Orchidoideae</taxon>
        <taxon>Orchideae</taxon>
        <taxon>Orchidinae</taxon>
        <taxon>Platanthera</taxon>
    </lineage>
</organism>
<accession>A0AAP0BFL4</accession>
<keyword evidence="1" id="KW-0227">DNA damage</keyword>
<dbReference type="Gene3D" id="3.40.50.300">
    <property type="entry name" value="P-loop containing nucleotide triphosphate hydrolases"/>
    <property type="match status" value="1"/>
</dbReference>
<dbReference type="Proteomes" id="UP001418222">
    <property type="component" value="Unassembled WGS sequence"/>
</dbReference>
<evidence type="ECO:0000313" key="7">
    <source>
        <dbReference type="Proteomes" id="UP001418222"/>
    </source>
</evidence>
<dbReference type="InterPro" id="IPR049163">
    <property type="entry name" value="Pif1-like_2B_dom"/>
</dbReference>
<dbReference type="PANTHER" id="PTHR10492">
    <property type="match status" value="1"/>
</dbReference>
<dbReference type="GO" id="GO:0005524">
    <property type="term" value="F:ATP binding"/>
    <property type="evidence" value="ECO:0007669"/>
    <property type="project" value="UniProtKB-KW"/>
</dbReference>
<dbReference type="GO" id="GO:0000723">
    <property type="term" value="P:telomere maintenance"/>
    <property type="evidence" value="ECO:0007669"/>
    <property type="project" value="InterPro"/>
</dbReference>
<dbReference type="SUPFAM" id="SSF52540">
    <property type="entry name" value="P-loop containing nucleoside triphosphate hydrolases"/>
    <property type="match status" value="2"/>
</dbReference>
<dbReference type="EMBL" id="JBBWWQ010000010">
    <property type="protein sequence ID" value="KAK8937159.1"/>
    <property type="molecule type" value="Genomic_DNA"/>
</dbReference>
<comment type="cofactor">
    <cofactor evidence="1">
        <name>Mg(2+)</name>
        <dbReference type="ChEBI" id="CHEBI:18420"/>
    </cofactor>
</comment>
<name>A0AAP0BFL4_9ASPA</name>
<evidence type="ECO:0000259" key="4">
    <source>
        <dbReference type="Pfam" id="PF14214"/>
    </source>
</evidence>
<feature type="region of interest" description="Disordered" evidence="2">
    <location>
        <begin position="200"/>
        <end position="223"/>
    </location>
</feature>
<dbReference type="InterPro" id="IPR025476">
    <property type="entry name" value="Helitron_helicase-like"/>
</dbReference>
<dbReference type="GO" id="GO:0006281">
    <property type="term" value="P:DNA repair"/>
    <property type="evidence" value="ECO:0007669"/>
    <property type="project" value="UniProtKB-KW"/>
</dbReference>
<comment type="caution">
    <text evidence="6">The sequence shown here is derived from an EMBL/GenBank/DDBJ whole genome shotgun (WGS) entry which is preliminary data.</text>
</comment>
<dbReference type="InterPro" id="IPR010285">
    <property type="entry name" value="DNA_helicase_pif1-like_DEAD"/>
</dbReference>
<feature type="region of interest" description="Disordered" evidence="2">
    <location>
        <begin position="89"/>
        <end position="116"/>
    </location>
</feature>
<dbReference type="GO" id="GO:0043139">
    <property type="term" value="F:5'-3' DNA helicase activity"/>
    <property type="evidence" value="ECO:0007669"/>
    <property type="project" value="UniProtKB-EC"/>
</dbReference>
<feature type="domain" description="DNA helicase Pif1-like DEAD-box helicase" evidence="3">
    <location>
        <begin position="1112"/>
        <end position="1315"/>
    </location>
</feature>
<reference evidence="6 7" key="1">
    <citation type="journal article" date="2022" name="Nat. Plants">
        <title>Genomes of leafy and leafless Platanthera orchids illuminate the evolution of mycoheterotrophy.</title>
        <authorList>
            <person name="Li M.H."/>
            <person name="Liu K.W."/>
            <person name="Li Z."/>
            <person name="Lu H.C."/>
            <person name="Ye Q.L."/>
            <person name="Zhang D."/>
            <person name="Wang J.Y."/>
            <person name="Li Y.F."/>
            <person name="Zhong Z.M."/>
            <person name="Liu X."/>
            <person name="Yu X."/>
            <person name="Liu D.K."/>
            <person name="Tu X.D."/>
            <person name="Liu B."/>
            <person name="Hao Y."/>
            <person name="Liao X.Y."/>
            <person name="Jiang Y.T."/>
            <person name="Sun W.H."/>
            <person name="Chen J."/>
            <person name="Chen Y.Q."/>
            <person name="Ai Y."/>
            <person name="Zhai J.W."/>
            <person name="Wu S.S."/>
            <person name="Zhou Z."/>
            <person name="Hsiao Y.Y."/>
            <person name="Wu W.L."/>
            <person name="Chen Y.Y."/>
            <person name="Lin Y.F."/>
            <person name="Hsu J.L."/>
            <person name="Li C.Y."/>
            <person name="Wang Z.W."/>
            <person name="Zhao X."/>
            <person name="Zhong W.Y."/>
            <person name="Ma X.K."/>
            <person name="Ma L."/>
            <person name="Huang J."/>
            <person name="Chen G.Z."/>
            <person name="Huang M.Z."/>
            <person name="Huang L."/>
            <person name="Peng D.H."/>
            <person name="Luo Y.B."/>
            <person name="Zou S.Q."/>
            <person name="Chen S.P."/>
            <person name="Lan S."/>
            <person name="Tsai W.C."/>
            <person name="Van de Peer Y."/>
            <person name="Liu Z.J."/>
        </authorList>
    </citation>
    <scope>NUCLEOTIDE SEQUENCE [LARGE SCALE GENOMIC DNA]</scope>
    <source>
        <strain evidence="6">Lor287</strain>
    </source>
</reference>
<dbReference type="Pfam" id="PF05970">
    <property type="entry name" value="PIF1"/>
    <property type="match status" value="1"/>
</dbReference>
<dbReference type="FunFam" id="3.40.50.300:FF:002884">
    <property type="entry name" value="ATP-dependent DNA helicase"/>
    <property type="match status" value="1"/>
</dbReference>
<dbReference type="Pfam" id="PF21530">
    <property type="entry name" value="Pif1_2B_dom"/>
    <property type="match status" value="1"/>
</dbReference>
<dbReference type="Pfam" id="PF14214">
    <property type="entry name" value="Helitron_like_N"/>
    <property type="match status" value="1"/>
</dbReference>
<evidence type="ECO:0000256" key="1">
    <source>
        <dbReference type="RuleBase" id="RU363044"/>
    </source>
</evidence>
<gene>
    <name evidence="6" type="ORF">KSP39_PZI012060</name>
</gene>
<dbReference type="EC" id="5.6.2.3" evidence="1"/>
<comment type="catalytic activity">
    <reaction evidence="1">
        <text>ATP + H2O = ADP + phosphate + H(+)</text>
        <dbReference type="Rhea" id="RHEA:13065"/>
        <dbReference type="ChEBI" id="CHEBI:15377"/>
        <dbReference type="ChEBI" id="CHEBI:15378"/>
        <dbReference type="ChEBI" id="CHEBI:30616"/>
        <dbReference type="ChEBI" id="CHEBI:43474"/>
        <dbReference type="ChEBI" id="CHEBI:456216"/>
        <dbReference type="EC" id="5.6.2.3"/>
    </reaction>
</comment>
<feature type="region of interest" description="Disordered" evidence="2">
    <location>
        <begin position="1"/>
        <end position="44"/>
    </location>
</feature>
<dbReference type="InterPro" id="IPR027417">
    <property type="entry name" value="P-loop_NTPase"/>
</dbReference>
<dbReference type="CDD" id="cd18809">
    <property type="entry name" value="SF1_C_RecD"/>
    <property type="match status" value="1"/>
</dbReference>
<keyword evidence="1" id="KW-0067">ATP-binding</keyword>
<keyword evidence="1" id="KW-0233">DNA recombination</keyword>
<proteinExistence type="inferred from homology"/>
<dbReference type="GO" id="GO:0006310">
    <property type="term" value="P:DNA recombination"/>
    <property type="evidence" value="ECO:0007669"/>
    <property type="project" value="UniProtKB-KW"/>
</dbReference>
<sequence length="1663" mass="191240">MDTADTHRINQRAANRERSRNRRAIMTEEQREQERVSNRTRQRTRWLQMTQAQQEQQRSIWRAAARSRYQRRHQLLEPQDAQINDEHIRDNSTATPPGHFIMPPSATNNQSTETTIPPQEHCMSRVIYAADGIVHRYMLTNVSSHCTHTTEGIFTGESSSARTPTTSRLQNFLLRTSTQTSDAPQILAPPPHERVLHLPEHHSDRQNDSTSDDSTTGTTHYHRSHNTARISLLPQHIIYLQLGVPKICPYCRAKLFAGETTTMCCNNGRLRIPPQPFPNALYNLYISDSVESRHFKRYIRSYNHVFSFTSMGVKLDSTLASDQHTIYTFRAHGAIYHQIGSLLPPPNTRPRYLQLYIYDTEHELDHRLQESSELDRSLLQKIKLILDTYNPFVLTFRRLSERRDINNCKLVIKERPAREQQYIMPTASQVAAIVVGAEDYFNSNERNIILQSAEGHVITMQEYSGFYDPLQYPLLLPYGTYGWIAEYTGLNNLRDRGPSSSLLLHGCRLLQQYVVDMYIKIETQKLRWIKRNQNTLRAELYCGLQDCLNAGENSGANIGHRVILPSSFVGSPRDIYQRYQDAMAVVRHYGRPDIFLTMTCNSSWPEITDSLYPGQTAQDRPDIVARIFHAKYTALKQDLFHKHILGRTINHVHVIEFQKRGLPHVHMLITLDTEDKMNTPDDYDRIVRAELPSVEHEPELYNAVVHHMIHGPCAPLNTQAPCMKHGICKKGYPKKFSEHTHQGADSYPIYRRRNNGRYFRLRRAADFNIDNQWVVPYNPYLLLKYDCHINVEICSSIKSIKYLYKYIHKGPDCVSFQIHDIADRNEISQYVSGRWICPQEAFWKIFKFNMYQTYPSVIRLQIYLPNRHQVQFRSTDVVNNILSNDRNSRTMLTEFFHCNETNQHQMYLYTDFPKHYTWNSNSRTWHKRRRRQKVIARMYSVHPSEGERFYLRMLLNHIRAPRSFEHLMTVGNITHPTFCSAAEHYGLLEQDNSLHNCMEDAREFQMPAALRTLFTTILLFCNPTNVRELWNANYASMIEDYVSSSSASDLYVLNKLLREIDNILQQHNKCITQFDLPQMSAKFQNITNFSILIEDELSLPVSNTDLISISSLNESQSYIFHIITAAIQQGNGGMFFIDGPAGTGKTFLYKSILAHLRKDGHIVLATASSGIAATLLPGGNTAHLRFKIPVPIEAESYCNISKLSALKQLLQQCSAILWDEAPMSHKYIFESVDRSIRDALSKDLPFGGIVLLMGGDFRQIPPVVINGTVSQIINASIVTSSLWPNVRVLSLTENMRAINDYEFSKFLLRIGNGIESTGVDDMVRIPDSMIIPWDGEHSISTLINVIFSNMPRNITNYSYWENRALLTPLNEDVAHLNEKCLTVFPGEEMTYYSFDSVEDDTYNIYPQELLNNISASNLPPHKLSLKRGAPIMLLRNLNPRIGLCNGSRLICRQFSRNVIEAEILTGQHKGKAVFLPRIPLKNTGDQQMPFELTRKQFPVRLSFALTINKSQGQTIQHVGLYLPSPVFTHGQLYVALSRGTTAANTKVLIKNNLLPGYPGAYTKNIVFRDLLSKVNLQMTNNNSSTDDLQLHNQHAKEPTNPINNNTATASDDDYYDDLYPPTRTRWSDLPRIEIPGFRLRTPAMPPGLTAEEERNYVFTMIKR</sequence>
<keyword evidence="1" id="KW-0378">Hydrolase</keyword>
<evidence type="ECO:0000259" key="3">
    <source>
        <dbReference type="Pfam" id="PF05970"/>
    </source>
</evidence>
<evidence type="ECO:0000259" key="5">
    <source>
        <dbReference type="Pfam" id="PF21530"/>
    </source>
</evidence>